<organism evidence="1 2">
    <name type="scientific">Chaetoceros tenuissimus</name>
    <dbReference type="NCBI Taxonomy" id="426638"/>
    <lineage>
        <taxon>Eukaryota</taxon>
        <taxon>Sar</taxon>
        <taxon>Stramenopiles</taxon>
        <taxon>Ochrophyta</taxon>
        <taxon>Bacillariophyta</taxon>
        <taxon>Coscinodiscophyceae</taxon>
        <taxon>Chaetocerotophycidae</taxon>
        <taxon>Chaetocerotales</taxon>
        <taxon>Chaetocerotaceae</taxon>
        <taxon>Chaetoceros</taxon>
    </lineage>
</organism>
<reference evidence="1 2" key="1">
    <citation type="journal article" date="2021" name="Sci. Rep.">
        <title>The genome of the diatom Chaetoceros tenuissimus carries an ancient integrated fragment of an extant virus.</title>
        <authorList>
            <person name="Hongo Y."/>
            <person name="Kimura K."/>
            <person name="Takaki Y."/>
            <person name="Yoshida Y."/>
            <person name="Baba S."/>
            <person name="Kobayashi G."/>
            <person name="Nagasaki K."/>
            <person name="Hano T."/>
            <person name="Tomaru Y."/>
        </authorList>
    </citation>
    <scope>NUCLEOTIDE SEQUENCE [LARGE SCALE GENOMIC DNA]</scope>
    <source>
        <strain evidence="1 2">NIES-3715</strain>
    </source>
</reference>
<dbReference type="AlphaFoldDB" id="A0AAD3CKX0"/>
<gene>
    <name evidence="1" type="ORF">CTEN210_03123</name>
</gene>
<accession>A0AAD3CKX0</accession>
<keyword evidence="2" id="KW-1185">Reference proteome</keyword>
<evidence type="ECO:0000313" key="2">
    <source>
        <dbReference type="Proteomes" id="UP001054902"/>
    </source>
</evidence>
<proteinExistence type="predicted"/>
<name>A0AAD3CKX0_9STRA</name>
<dbReference type="EMBL" id="BLLK01000022">
    <property type="protein sequence ID" value="GFH46649.1"/>
    <property type="molecule type" value="Genomic_DNA"/>
</dbReference>
<sequence length="94" mass="10841">MSTLRVVVQSLLMTIMQSMSKPTRDEFIKGIETFTHYFHEDELEKVDVIESKSVAFDGMSCTAFKLDQLKMGEQAQRLAAYERSLEKENNSEDQ</sequence>
<comment type="caution">
    <text evidence="1">The sequence shown here is derived from an EMBL/GenBank/DDBJ whole genome shotgun (WGS) entry which is preliminary data.</text>
</comment>
<protein>
    <submittedName>
        <fullName evidence="1">Uncharacterized protein</fullName>
    </submittedName>
</protein>
<evidence type="ECO:0000313" key="1">
    <source>
        <dbReference type="EMBL" id="GFH46649.1"/>
    </source>
</evidence>
<dbReference type="Proteomes" id="UP001054902">
    <property type="component" value="Unassembled WGS sequence"/>
</dbReference>